<evidence type="ECO:0000256" key="4">
    <source>
        <dbReference type="ARBA" id="ARBA00022553"/>
    </source>
</evidence>
<comment type="subunit">
    <text evidence="12">Interacts with PEX5, probably required to target it into peroxisomes.</text>
</comment>
<dbReference type="InterPro" id="IPR036291">
    <property type="entry name" value="NAD(P)-bd_dom_sf"/>
</dbReference>
<evidence type="ECO:0000256" key="7">
    <source>
        <dbReference type="ARBA" id="ARBA00023002"/>
    </source>
</evidence>
<keyword evidence="8" id="KW-0443">Lipid metabolism</keyword>
<evidence type="ECO:0000256" key="17">
    <source>
        <dbReference type="ARBA" id="ARBA00049108"/>
    </source>
</evidence>
<keyword evidence="10" id="KW-0275">Fatty acid biosynthesis</keyword>
<dbReference type="Proteomes" id="UP000663831">
    <property type="component" value="Unassembled WGS sequence"/>
</dbReference>
<name>A0A8H3HAZ5_9AGAM</name>
<comment type="subcellular location">
    <subcellularLocation>
        <location evidence="1">Peroxisome</location>
    </subcellularLocation>
</comment>
<dbReference type="AlphaFoldDB" id="A0A8H3HAZ5"/>
<keyword evidence="3" id="KW-0444">Lipid biosynthesis</keyword>
<proteinExistence type="predicted"/>
<accession>A0A8H3HAZ5</accession>
<evidence type="ECO:0000256" key="2">
    <source>
        <dbReference type="ARBA" id="ARBA00005189"/>
    </source>
</evidence>
<reference evidence="21" key="1">
    <citation type="submission" date="2021-01" db="EMBL/GenBank/DDBJ databases">
        <authorList>
            <person name="Kaushik A."/>
        </authorList>
    </citation>
    <scope>NUCLEOTIDE SEQUENCE</scope>
    <source>
        <strain evidence="21">AG3-1AP</strain>
    </source>
</reference>
<evidence type="ECO:0000256" key="15">
    <source>
        <dbReference type="ARBA" id="ARBA00047570"/>
    </source>
</evidence>
<evidence type="ECO:0000256" key="13">
    <source>
        <dbReference type="ARBA" id="ARBA00038849"/>
    </source>
</evidence>
<comment type="catalytic activity">
    <reaction evidence="18">
        <text>a (2E)-enoyl-CoA + NADPH + H(+) = a 2,3-saturated acyl-CoA + NADP(+)</text>
        <dbReference type="Rhea" id="RHEA:33763"/>
        <dbReference type="ChEBI" id="CHEBI:15378"/>
        <dbReference type="ChEBI" id="CHEBI:57783"/>
        <dbReference type="ChEBI" id="CHEBI:58349"/>
        <dbReference type="ChEBI" id="CHEBI:58856"/>
        <dbReference type="ChEBI" id="CHEBI:65111"/>
        <dbReference type="EC" id="1.3.1.38"/>
    </reaction>
    <physiologicalReaction direction="left-to-right" evidence="18">
        <dbReference type="Rhea" id="RHEA:33764"/>
    </physiologicalReaction>
</comment>
<protein>
    <recommendedName>
        <fullName evidence="14">Peroxisomal trans-2-enoyl-CoA reductase</fullName>
        <ecNumber evidence="13">1.3.1.38</ecNumber>
    </recommendedName>
</protein>
<evidence type="ECO:0000256" key="6">
    <source>
        <dbReference type="ARBA" id="ARBA00022857"/>
    </source>
</evidence>
<dbReference type="GO" id="GO:0019166">
    <property type="term" value="F:trans-2-enoyl-CoA reductase (NADPH) activity"/>
    <property type="evidence" value="ECO:0007669"/>
    <property type="project" value="UniProtKB-EC"/>
</dbReference>
<dbReference type="Gene3D" id="3.40.50.720">
    <property type="entry name" value="NAD(P)-binding Rossmann-like Domain"/>
    <property type="match status" value="1"/>
</dbReference>
<sequence length="90" mass="9312">MVANAGIVSHSLVLELSDELLDRIISVNLKAAESVGGSHEESFLPILQNSAIKRMGRPEEVAALVGFLASEGASYVTGQALGANGGYILS</sequence>
<dbReference type="Pfam" id="PF13561">
    <property type="entry name" value="adh_short_C2"/>
    <property type="match status" value="1"/>
</dbReference>
<evidence type="ECO:0000256" key="16">
    <source>
        <dbReference type="ARBA" id="ARBA00048686"/>
    </source>
</evidence>
<comment type="pathway">
    <text evidence="2">Lipid metabolism.</text>
</comment>
<dbReference type="InterPro" id="IPR052388">
    <property type="entry name" value="Peroxisomal_t2-enoyl-CoA_red"/>
</dbReference>
<comment type="caution">
    <text evidence="21">The sequence shown here is derived from an EMBL/GenBank/DDBJ whole genome shotgun (WGS) entry which is preliminary data.</text>
</comment>
<evidence type="ECO:0000256" key="14">
    <source>
        <dbReference type="ARBA" id="ARBA00041063"/>
    </source>
</evidence>
<evidence type="ECO:0000256" key="5">
    <source>
        <dbReference type="ARBA" id="ARBA00022832"/>
    </source>
</evidence>
<dbReference type="EC" id="1.3.1.38" evidence="13"/>
<keyword evidence="6" id="KW-0521">NADP</keyword>
<evidence type="ECO:0000256" key="11">
    <source>
        <dbReference type="ARBA" id="ARBA00037124"/>
    </source>
</evidence>
<dbReference type="EMBL" id="CAJMWV010004332">
    <property type="protein sequence ID" value="CAE6496944.1"/>
    <property type="molecule type" value="Genomic_DNA"/>
</dbReference>
<comment type="catalytic activity">
    <reaction evidence="16">
        <text>(2E)-tetradecenoyl-CoA + NADPH + H(+) = tetradecanoyl-CoA + NADP(+)</text>
        <dbReference type="Rhea" id="RHEA:44968"/>
        <dbReference type="ChEBI" id="CHEBI:15378"/>
        <dbReference type="ChEBI" id="CHEBI:57385"/>
        <dbReference type="ChEBI" id="CHEBI:57783"/>
        <dbReference type="ChEBI" id="CHEBI:58349"/>
        <dbReference type="ChEBI" id="CHEBI:61405"/>
    </reaction>
    <physiologicalReaction direction="left-to-right" evidence="16">
        <dbReference type="Rhea" id="RHEA:44969"/>
    </physiologicalReaction>
</comment>
<evidence type="ECO:0000256" key="8">
    <source>
        <dbReference type="ARBA" id="ARBA00023098"/>
    </source>
</evidence>
<evidence type="ECO:0000256" key="3">
    <source>
        <dbReference type="ARBA" id="ARBA00022516"/>
    </source>
</evidence>
<evidence type="ECO:0000256" key="19">
    <source>
        <dbReference type="ARBA" id="ARBA00049386"/>
    </source>
</evidence>
<evidence type="ECO:0000256" key="10">
    <source>
        <dbReference type="ARBA" id="ARBA00023160"/>
    </source>
</evidence>
<dbReference type="PANTHER" id="PTHR24317">
    <property type="entry name" value="PEROXISOMAL TRANS-2-ENOYL-COA REDUCTASE"/>
    <property type="match status" value="1"/>
</dbReference>
<gene>
    <name evidence="21" type="ORF">RDB_LOCUS114863</name>
</gene>
<dbReference type="GO" id="GO:0005777">
    <property type="term" value="C:peroxisome"/>
    <property type="evidence" value="ECO:0007669"/>
    <property type="project" value="UniProtKB-SubCell"/>
</dbReference>
<evidence type="ECO:0000256" key="18">
    <source>
        <dbReference type="ARBA" id="ARBA00049251"/>
    </source>
</evidence>
<dbReference type="PANTHER" id="PTHR24317:SF7">
    <property type="entry name" value="PEROXISOMAL TRANS-2-ENOYL-COA REDUCTASE"/>
    <property type="match status" value="1"/>
</dbReference>
<evidence type="ECO:0000256" key="9">
    <source>
        <dbReference type="ARBA" id="ARBA00023140"/>
    </source>
</evidence>
<keyword evidence="7" id="KW-0560">Oxidoreductase</keyword>
<comment type="catalytic activity">
    <reaction evidence="15">
        <text>(2E)-dodecenoyl-CoA + NADPH + H(+) = dodecanoyl-CoA + NADP(+)</text>
        <dbReference type="Rhea" id="RHEA:44964"/>
        <dbReference type="ChEBI" id="CHEBI:15378"/>
        <dbReference type="ChEBI" id="CHEBI:57330"/>
        <dbReference type="ChEBI" id="CHEBI:57375"/>
        <dbReference type="ChEBI" id="CHEBI:57783"/>
        <dbReference type="ChEBI" id="CHEBI:58349"/>
    </reaction>
    <physiologicalReaction direction="left-to-right" evidence="15">
        <dbReference type="Rhea" id="RHEA:44965"/>
    </physiologicalReaction>
</comment>
<keyword evidence="4" id="KW-0597">Phosphoprotein</keyword>
<comment type="catalytic activity">
    <reaction evidence="17">
        <text>(2E)-hexenoyl-CoA + NADPH + H(+) = hexanoyl-CoA + NADP(+)</text>
        <dbReference type="Rhea" id="RHEA:44956"/>
        <dbReference type="ChEBI" id="CHEBI:15378"/>
        <dbReference type="ChEBI" id="CHEBI:57783"/>
        <dbReference type="ChEBI" id="CHEBI:58349"/>
        <dbReference type="ChEBI" id="CHEBI:62077"/>
        <dbReference type="ChEBI" id="CHEBI:62620"/>
    </reaction>
    <physiologicalReaction direction="left-to-right" evidence="17">
        <dbReference type="Rhea" id="RHEA:44957"/>
    </physiologicalReaction>
</comment>
<comment type="catalytic activity">
    <reaction evidence="19">
        <text>(2E)-decenoyl-CoA + NADPH + H(+) = decanoyl-CoA + NADP(+)</text>
        <dbReference type="Rhea" id="RHEA:44960"/>
        <dbReference type="ChEBI" id="CHEBI:15378"/>
        <dbReference type="ChEBI" id="CHEBI:57783"/>
        <dbReference type="ChEBI" id="CHEBI:58349"/>
        <dbReference type="ChEBI" id="CHEBI:61406"/>
        <dbReference type="ChEBI" id="CHEBI:61430"/>
    </reaction>
    <physiologicalReaction direction="left-to-right" evidence="19">
        <dbReference type="Rhea" id="RHEA:44961"/>
    </physiologicalReaction>
</comment>
<organism evidence="21 22">
    <name type="scientific">Rhizoctonia solani</name>
    <dbReference type="NCBI Taxonomy" id="456999"/>
    <lineage>
        <taxon>Eukaryota</taxon>
        <taxon>Fungi</taxon>
        <taxon>Dikarya</taxon>
        <taxon>Basidiomycota</taxon>
        <taxon>Agaricomycotina</taxon>
        <taxon>Agaricomycetes</taxon>
        <taxon>Cantharellales</taxon>
        <taxon>Ceratobasidiaceae</taxon>
        <taxon>Rhizoctonia</taxon>
    </lineage>
</organism>
<comment type="function">
    <text evidence="11">Participates in chain elongation of fatty acids. Catalyzes the reduction of trans-2-enoyl-CoAs of varying chain lengths from 6:1 to 16:1, having maximum activity with 10:1 CoA. Has no 2,4-dienoyl-CoA reductase activity.</text>
</comment>
<keyword evidence="5" id="KW-0276">Fatty acid metabolism</keyword>
<evidence type="ECO:0000256" key="20">
    <source>
        <dbReference type="ARBA" id="ARBA00049559"/>
    </source>
</evidence>
<dbReference type="SUPFAM" id="SSF51735">
    <property type="entry name" value="NAD(P)-binding Rossmann-fold domains"/>
    <property type="match status" value="1"/>
</dbReference>
<dbReference type="GO" id="GO:0006633">
    <property type="term" value="P:fatty acid biosynthetic process"/>
    <property type="evidence" value="ECO:0007669"/>
    <property type="project" value="UniProtKB-KW"/>
</dbReference>
<evidence type="ECO:0000256" key="1">
    <source>
        <dbReference type="ARBA" id="ARBA00004275"/>
    </source>
</evidence>
<dbReference type="InterPro" id="IPR002347">
    <property type="entry name" value="SDR_fam"/>
</dbReference>
<comment type="catalytic activity">
    <reaction evidence="20">
        <text>(2E)-octenoyl-CoA + NADPH + H(+) = octanoyl-CoA + NADP(+)</text>
        <dbReference type="Rhea" id="RHEA:44952"/>
        <dbReference type="ChEBI" id="CHEBI:15378"/>
        <dbReference type="ChEBI" id="CHEBI:57386"/>
        <dbReference type="ChEBI" id="CHEBI:57783"/>
        <dbReference type="ChEBI" id="CHEBI:58349"/>
        <dbReference type="ChEBI" id="CHEBI:62242"/>
    </reaction>
    <physiologicalReaction direction="left-to-right" evidence="20">
        <dbReference type="Rhea" id="RHEA:44953"/>
    </physiologicalReaction>
</comment>
<keyword evidence="9" id="KW-0576">Peroxisome</keyword>
<evidence type="ECO:0000256" key="12">
    <source>
        <dbReference type="ARBA" id="ARBA00038622"/>
    </source>
</evidence>
<evidence type="ECO:0000313" key="22">
    <source>
        <dbReference type="Proteomes" id="UP000663831"/>
    </source>
</evidence>
<evidence type="ECO:0000313" key="21">
    <source>
        <dbReference type="EMBL" id="CAE6496944.1"/>
    </source>
</evidence>